<keyword evidence="4 6" id="KW-0808">Transferase</keyword>
<dbReference type="GO" id="GO:0008483">
    <property type="term" value="F:transaminase activity"/>
    <property type="evidence" value="ECO:0007669"/>
    <property type="project" value="UniProtKB-KW"/>
</dbReference>
<dbReference type="PANTHER" id="PTHR46383">
    <property type="entry name" value="ASPARTATE AMINOTRANSFERASE"/>
    <property type="match status" value="1"/>
</dbReference>
<dbReference type="Pfam" id="PF00155">
    <property type="entry name" value="Aminotran_1_2"/>
    <property type="match status" value="1"/>
</dbReference>
<comment type="cofactor">
    <cofactor evidence="1 6">
        <name>pyridoxal 5'-phosphate</name>
        <dbReference type="ChEBI" id="CHEBI:597326"/>
    </cofactor>
</comment>
<keyword evidence="8" id="KW-0614">Plasmid</keyword>
<evidence type="ECO:0000259" key="7">
    <source>
        <dbReference type="Pfam" id="PF00155"/>
    </source>
</evidence>
<protein>
    <recommendedName>
        <fullName evidence="6">Aminotransferase</fullName>
        <ecNumber evidence="6">2.6.1.-</ecNumber>
    </recommendedName>
</protein>
<dbReference type="EMBL" id="CP159280">
    <property type="protein sequence ID" value="XCH13936.1"/>
    <property type="molecule type" value="Genomic_DNA"/>
</dbReference>
<dbReference type="GO" id="GO:0030170">
    <property type="term" value="F:pyridoxal phosphate binding"/>
    <property type="evidence" value="ECO:0007669"/>
    <property type="project" value="InterPro"/>
</dbReference>
<dbReference type="Gene3D" id="3.90.1150.10">
    <property type="entry name" value="Aspartate Aminotransferase, domain 1"/>
    <property type="match status" value="1"/>
</dbReference>
<feature type="domain" description="Aminotransferase class I/classII large" evidence="7">
    <location>
        <begin position="41"/>
        <end position="393"/>
    </location>
</feature>
<name>A0AAU8EYZ9_9MICC</name>
<reference evidence="8" key="1">
    <citation type="submission" date="2024-06" db="EMBL/GenBank/DDBJ databases">
        <title>Biodegradation of dimethachlon by Arthrobacter sp. K5: mechanistic insights and ecological implications.</title>
        <authorList>
            <person name="Hu S."/>
            <person name="Lu P."/>
        </authorList>
    </citation>
    <scope>NUCLEOTIDE SEQUENCE</scope>
    <source>
        <strain evidence="8">K5</strain>
        <plasmid evidence="8">unnamed</plasmid>
    </source>
</reference>
<dbReference type="AlphaFoldDB" id="A0AAU8EYZ9"/>
<evidence type="ECO:0000256" key="1">
    <source>
        <dbReference type="ARBA" id="ARBA00001933"/>
    </source>
</evidence>
<evidence type="ECO:0000256" key="3">
    <source>
        <dbReference type="ARBA" id="ARBA00022576"/>
    </source>
</evidence>
<evidence type="ECO:0000256" key="5">
    <source>
        <dbReference type="ARBA" id="ARBA00022898"/>
    </source>
</evidence>
<dbReference type="CDD" id="cd00609">
    <property type="entry name" value="AAT_like"/>
    <property type="match status" value="1"/>
</dbReference>
<dbReference type="RefSeq" id="WP_353713617.1">
    <property type="nucleotide sequence ID" value="NZ_CP159280.1"/>
</dbReference>
<dbReference type="InterPro" id="IPR015421">
    <property type="entry name" value="PyrdxlP-dep_Trfase_major"/>
</dbReference>
<sequence>MSTLAATRFGRAAARLDEIKPSPIRMIFDKAAALDAAGEKVYHFEIGRPDFDTPNVAKGAVAASLGRGEVHYGPNAGTADLRAAIADYLMSRRGTSYDPASEVLVTIGANEAVFLALMAFCGPGDEVIVPVPAWAHYQSCIRLTGATPVPVPLKADADFSLDLDAIEAAITDRTRMVIICTPNNPTGGVASQAEIERLSQILEPTDSLLMSDEIYADLVYEDAAHISPAAVNNLRERTLVIGGFAKAFAMDGWRLGWLAGPHELITPALRVRQYTTVCPPTFLQPGAAAALRHARAEAEAMRREFEDRRRAGLEILTGVPGVSVSKPDGAFYFYLTYSPLIAEPAEQLAMRLLEEQKVAVVPGTAFDPDGGKHSIRISYACHIDDLTEGLRRIVQTLTTTPPEGALQ</sequence>
<accession>A0AAU8EYZ9</accession>
<organism evidence="8">
    <name type="scientific">Arthrobacter sp. K5</name>
    <dbReference type="NCBI Taxonomy" id="2839623"/>
    <lineage>
        <taxon>Bacteria</taxon>
        <taxon>Bacillati</taxon>
        <taxon>Actinomycetota</taxon>
        <taxon>Actinomycetes</taxon>
        <taxon>Micrococcales</taxon>
        <taxon>Micrococcaceae</taxon>
        <taxon>Arthrobacter</taxon>
    </lineage>
</organism>
<keyword evidence="3 6" id="KW-0032">Aminotransferase</keyword>
<evidence type="ECO:0000256" key="2">
    <source>
        <dbReference type="ARBA" id="ARBA00007441"/>
    </source>
</evidence>
<dbReference type="SUPFAM" id="SSF53383">
    <property type="entry name" value="PLP-dependent transferases"/>
    <property type="match status" value="1"/>
</dbReference>
<comment type="similarity">
    <text evidence="2 6">Belongs to the class-I pyridoxal-phosphate-dependent aminotransferase family.</text>
</comment>
<dbReference type="GO" id="GO:0006520">
    <property type="term" value="P:amino acid metabolic process"/>
    <property type="evidence" value="ECO:0007669"/>
    <property type="project" value="InterPro"/>
</dbReference>
<geneLocation type="plasmid" evidence="8">
    <name>unnamed</name>
</geneLocation>
<evidence type="ECO:0000256" key="4">
    <source>
        <dbReference type="ARBA" id="ARBA00022679"/>
    </source>
</evidence>
<proteinExistence type="inferred from homology"/>
<keyword evidence="5" id="KW-0663">Pyridoxal phosphate</keyword>
<dbReference type="FunFam" id="3.40.640.10:FF:000033">
    <property type="entry name" value="Aspartate aminotransferase"/>
    <property type="match status" value="1"/>
</dbReference>
<dbReference type="InterPro" id="IPR004839">
    <property type="entry name" value="Aminotransferase_I/II_large"/>
</dbReference>
<dbReference type="InterPro" id="IPR050596">
    <property type="entry name" value="AspAT/PAT-like"/>
</dbReference>
<evidence type="ECO:0000313" key="8">
    <source>
        <dbReference type="EMBL" id="XCH13936.1"/>
    </source>
</evidence>
<dbReference type="InterPro" id="IPR015424">
    <property type="entry name" value="PyrdxlP-dep_Trfase"/>
</dbReference>
<dbReference type="InterPro" id="IPR015422">
    <property type="entry name" value="PyrdxlP-dep_Trfase_small"/>
</dbReference>
<evidence type="ECO:0000256" key="6">
    <source>
        <dbReference type="RuleBase" id="RU000481"/>
    </source>
</evidence>
<gene>
    <name evidence="8" type="ORF">ABRP34_22800</name>
</gene>
<dbReference type="InterPro" id="IPR004838">
    <property type="entry name" value="NHTrfase_class1_PyrdxlP-BS"/>
</dbReference>
<dbReference type="Gene3D" id="3.40.640.10">
    <property type="entry name" value="Type I PLP-dependent aspartate aminotransferase-like (Major domain)"/>
    <property type="match status" value="1"/>
</dbReference>
<dbReference type="PROSITE" id="PS00105">
    <property type="entry name" value="AA_TRANSFER_CLASS_1"/>
    <property type="match status" value="1"/>
</dbReference>
<dbReference type="PANTHER" id="PTHR46383:SF1">
    <property type="entry name" value="ASPARTATE AMINOTRANSFERASE"/>
    <property type="match status" value="1"/>
</dbReference>
<dbReference type="EC" id="2.6.1.-" evidence="6"/>